<dbReference type="EMBL" id="KV722399">
    <property type="protein sequence ID" value="OCH90707.1"/>
    <property type="molecule type" value="Genomic_DNA"/>
</dbReference>
<name>A0A8E2AZ31_9APHY</name>
<sequence length="81" mass="9622">MLSARKLYALIRPCYLILARLWRLWRRVRPLDDVLRLSATGCYTTFICCILSRRACLVYVDPIRILTVLRLCHCPSRLVIW</sequence>
<evidence type="ECO:0000313" key="2">
    <source>
        <dbReference type="Proteomes" id="UP000250043"/>
    </source>
</evidence>
<organism evidence="1 2">
    <name type="scientific">Obba rivulosa</name>
    <dbReference type="NCBI Taxonomy" id="1052685"/>
    <lineage>
        <taxon>Eukaryota</taxon>
        <taxon>Fungi</taxon>
        <taxon>Dikarya</taxon>
        <taxon>Basidiomycota</taxon>
        <taxon>Agaricomycotina</taxon>
        <taxon>Agaricomycetes</taxon>
        <taxon>Polyporales</taxon>
        <taxon>Gelatoporiaceae</taxon>
        <taxon>Obba</taxon>
    </lineage>
</organism>
<dbReference type="Proteomes" id="UP000250043">
    <property type="component" value="Unassembled WGS sequence"/>
</dbReference>
<evidence type="ECO:0000313" key="1">
    <source>
        <dbReference type="EMBL" id="OCH90707.1"/>
    </source>
</evidence>
<gene>
    <name evidence="1" type="ORF">OBBRIDRAFT_582866</name>
</gene>
<dbReference type="AlphaFoldDB" id="A0A8E2AZ31"/>
<protein>
    <submittedName>
        <fullName evidence="1">Uncharacterized protein</fullName>
    </submittedName>
</protein>
<proteinExistence type="predicted"/>
<reference evidence="1 2" key="1">
    <citation type="submission" date="2016-07" db="EMBL/GenBank/DDBJ databases">
        <title>Draft genome of the white-rot fungus Obba rivulosa 3A-2.</title>
        <authorList>
            <consortium name="DOE Joint Genome Institute"/>
            <person name="Miettinen O."/>
            <person name="Riley R."/>
            <person name="Acob R."/>
            <person name="Barry K."/>
            <person name="Cullen D."/>
            <person name="De Vries R."/>
            <person name="Hainaut M."/>
            <person name="Hatakka A."/>
            <person name="Henrissat B."/>
            <person name="Hilden K."/>
            <person name="Kuo R."/>
            <person name="Labutti K."/>
            <person name="Lipzen A."/>
            <person name="Makela M.R."/>
            <person name="Sandor L."/>
            <person name="Spatafora J.W."/>
            <person name="Grigoriev I.V."/>
            <person name="Hibbett D.S."/>
        </authorList>
    </citation>
    <scope>NUCLEOTIDE SEQUENCE [LARGE SCALE GENOMIC DNA]</scope>
    <source>
        <strain evidence="1 2">3A-2</strain>
    </source>
</reference>
<accession>A0A8E2AZ31</accession>
<keyword evidence="2" id="KW-1185">Reference proteome</keyword>